<reference evidence="2 3" key="1">
    <citation type="journal article" date="2024" name="J Genomics">
        <title>Draft genome sequencing and assembly of Favolaschia claudopus CIRM-BRFM 2984 isolated from oak limbs.</title>
        <authorList>
            <person name="Navarro D."/>
            <person name="Drula E."/>
            <person name="Chaduli D."/>
            <person name="Cazenave R."/>
            <person name="Ahrendt S."/>
            <person name="Wang J."/>
            <person name="Lipzen A."/>
            <person name="Daum C."/>
            <person name="Barry K."/>
            <person name="Grigoriev I.V."/>
            <person name="Favel A."/>
            <person name="Rosso M.N."/>
            <person name="Martin F."/>
        </authorList>
    </citation>
    <scope>NUCLEOTIDE SEQUENCE [LARGE SCALE GENOMIC DNA]</scope>
    <source>
        <strain evidence="2 3">CIRM-BRFM 2984</strain>
    </source>
</reference>
<evidence type="ECO:0000313" key="2">
    <source>
        <dbReference type="EMBL" id="KAK6963233.1"/>
    </source>
</evidence>
<comment type="caution">
    <text evidence="2">The sequence shown here is derived from an EMBL/GenBank/DDBJ whole genome shotgun (WGS) entry which is preliminary data.</text>
</comment>
<keyword evidence="3" id="KW-1185">Reference proteome</keyword>
<dbReference type="Proteomes" id="UP001362999">
    <property type="component" value="Unassembled WGS sequence"/>
</dbReference>
<sequence length="203" mass="21941">MAAEDRPSTEVFGGIDDDDEIFPPLLVVVEIEGVLVIGDRPSPDVFDSPGDPVVLEVEVGGTHESGMGMTTRLVRFGVGLQGSSVWDVVEAGGPSVFDVVVSGTSVMTGVHDIVVMARAESAESRLIVRIGKDIIWDGCEKENEDGRSTYWAYSIFDVQRGELVSQDDPEIENEEHEEGKKFERKGIPCPAGGMEGLVKSCWV</sequence>
<dbReference type="AlphaFoldDB" id="A0AAV9YXX9"/>
<name>A0AAV9YXX9_9AGAR</name>
<feature type="compositionally biased region" description="Acidic residues" evidence="1">
    <location>
        <begin position="166"/>
        <end position="176"/>
    </location>
</feature>
<evidence type="ECO:0000313" key="3">
    <source>
        <dbReference type="Proteomes" id="UP001362999"/>
    </source>
</evidence>
<protein>
    <submittedName>
        <fullName evidence="2">Uncharacterized protein</fullName>
    </submittedName>
</protein>
<dbReference type="EMBL" id="JAWWNJ010000434">
    <property type="protein sequence ID" value="KAK6963233.1"/>
    <property type="molecule type" value="Genomic_DNA"/>
</dbReference>
<proteinExistence type="predicted"/>
<evidence type="ECO:0000256" key="1">
    <source>
        <dbReference type="SAM" id="MobiDB-lite"/>
    </source>
</evidence>
<organism evidence="2 3">
    <name type="scientific">Favolaschia claudopus</name>
    <dbReference type="NCBI Taxonomy" id="2862362"/>
    <lineage>
        <taxon>Eukaryota</taxon>
        <taxon>Fungi</taxon>
        <taxon>Dikarya</taxon>
        <taxon>Basidiomycota</taxon>
        <taxon>Agaricomycotina</taxon>
        <taxon>Agaricomycetes</taxon>
        <taxon>Agaricomycetidae</taxon>
        <taxon>Agaricales</taxon>
        <taxon>Marasmiineae</taxon>
        <taxon>Mycenaceae</taxon>
        <taxon>Favolaschia</taxon>
    </lineage>
</organism>
<feature type="region of interest" description="Disordered" evidence="1">
    <location>
        <begin position="166"/>
        <end position="185"/>
    </location>
</feature>
<gene>
    <name evidence="2" type="ORF">R3P38DRAFT_2818100</name>
</gene>
<accession>A0AAV9YXX9</accession>